<name>A0A6A8SKJ8_9FIRM</name>
<dbReference type="GO" id="GO:0000976">
    <property type="term" value="F:transcription cis-regulatory region binding"/>
    <property type="evidence" value="ECO:0007669"/>
    <property type="project" value="TreeGrafter"/>
</dbReference>
<dbReference type="SUPFAM" id="SSF53822">
    <property type="entry name" value="Periplasmic binding protein-like I"/>
    <property type="match status" value="1"/>
</dbReference>
<dbReference type="Pfam" id="PF00356">
    <property type="entry name" value="LacI"/>
    <property type="match status" value="1"/>
</dbReference>
<dbReference type="AlphaFoldDB" id="A0A6A8SKJ8"/>
<evidence type="ECO:0000313" key="2">
    <source>
        <dbReference type="Proteomes" id="UP000487649"/>
    </source>
</evidence>
<comment type="caution">
    <text evidence="1">The sequence shown here is derived from an EMBL/GenBank/DDBJ whole genome shotgun (WGS) entry which is preliminary data.</text>
</comment>
<proteinExistence type="predicted"/>
<accession>A0A6A8SKJ8</accession>
<gene>
    <name evidence="1" type="ORF">GMA92_03560</name>
</gene>
<dbReference type="OrthoDB" id="369222at2"/>
<dbReference type="CDD" id="cd06267">
    <property type="entry name" value="PBP1_LacI_sugar_binding-like"/>
    <property type="match status" value="1"/>
</dbReference>
<dbReference type="PANTHER" id="PTHR30146:SF109">
    <property type="entry name" value="HTH-TYPE TRANSCRIPTIONAL REGULATOR GALS"/>
    <property type="match status" value="1"/>
</dbReference>
<dbReference type="PROSITE" id="PS50932">
    <property type="entry name" value="HTH_LACI_2"/>
    <property type="match status" value="1"/>
</dbReference>
<dbReference type="InterPro" id="IPR000843">
    <property type="entry name" value="HTH_LacI"/>
</dbReference>
<protein>
    <submittedName>
        <fullName evidence="1">Substrate-binding domain-containing protein</fullName>
    </submittedName>
</protein>
<organism evidence="1 2">
    <name type="scientific">Turicibacter sanguinis</name>
    <dbReference type="NCBI Taxonomy" id="154288"/>
    <lineage>
        <taxon>Bacteria</taxon>
        <taxon>Bacillati</taxon>
        <taxon>Bacillota</taxon>
        <taxon>Erysipelotrichia</taxon>
        <taxon>Erysipelotrichales</taxon>
        <taxon>Turicibacteraceae</taxon>
        <taxon>Turicibacter</taxon>
    </lineage>
</organism>
<dbReference type="PANTHER" id="PTHR30146">
    <property type="entry name" value="LACI-RELATED TRANSCRIPTIONAL REPRESSOR"/>
    <property type="match status" value="1"/>
</dbReference>
<dbReference type="CDD" id="cd01392">
    <property type="entry name" value="HTH_LacI"/>
    <property type="match status" value="1"/>
</dbReference>
<sequence length="328" mass="36862">MTLATMKDVAKLAGVSLSTTSYALNGSNKISDATRQKVLEAAKQLNFSPNAAARSLKTKKTKIIGVILSDFIGPYFSSLLAGIQHQVREDGYDVIVISGIETGERFIRQKLVDGMIMLNPAIEDSVIGAYASHETPFILMDRKLEGDGIYNVMINNHDAFTQIMKHLVQQGSKKIAYMSGDTFASDNNYRHDAYQQVLKDYELTYSRTFECDYTKEKAYQIVKHLIEKQEVDFDTLACANDLMAVGAIEAFKEAGINIPNDIIVSGFDDIELSQYCYPQITTYHINRYQWGRKAGEIMMRAINKEEGIHTHEFTGYLIERDSTKKASN</sequence>
<dbReference type="GO" id="GO:0003700">
    <property type="term" value="F:DNA-binding transcription factor activity"/>
    <property type="evidence" value="ECO:0007669"/>
    <property type="project" value="TreeGrafter"/>
</dbReference>
<dbReference type="InterPro" id="IPR028082">
    <property type="entry name" value="Peripla_BP_I"/>
</dbReference>
<dbReference type="InterPro" id="IPR001761">
    <property type="entry name" value="Peripla_BP/Lac1_sug-bd_dom"/>
</dbReference>
<evidence type="ECO:0000313" key="1">
    <source>
        <dbReference type="EMBL" id="MTK20514.1"/>
    </source>
</evidence>
<dbReference type="Proteomes" id="UP000487649">
    <property type="component" value="Unassembled WGS sequence"/>
</dbReference>
<dbReference type="InterPro" id="IPR010982">
    <property type="entry name" value="Lambda_DNA-bd_dom_sf"/>
</dbReference>
<dbReference type="Pfam" id="PF00532">
    <property type="entry name" value="Peripla_BP_1"/>
    <property type="match status" value="1"/>
</dbReference>
<dbReference type="Gene3D" id="1.10.260.40">
    <property type="entry name" value="lambda repressor-like DNA-binding domains"/>
    <property type="match status" value="1"/>
</dbReference>
<dbReference type="SUPFAM" id="SSF47413">
    <property type="entry name" value="lambda repressor-like DNA-binding domains"/>
    <property type="match status" value="1"/>
</dbReference>
<dbReference type="EMBL" id="WMQE01000005">
    <property type="protein sequence ID" value="MTK20514.1"/>
    <property type="molecule type" value="Genomic_DNA"/>
</dbReference>
<dbReference type="Gene3D" id="3.40.50.2300">
    <property type="match status" value="2"/>
</dbReference>
<dbReference type="SMART" id="SM00354">
    <property type="entry name" value="HTH_LACI"/>
    <property type="match status" value="1"/>
</dbReference>
<reference evidence="1 2" key="1">
    <citation type="journal article" date="2019" name="Nat. Med.">
        <title>A library of human gut bacterial isolates paired with longitudinal multiomics data enables mechanistic microbiome research.</title>
        <authorList>
            <person name="Poyet M."/>
            <person name="Groussin M."/>
            <person name="Gibbons S.M."/>
            <person name="Avila-Pacheco J."/>
            <person name="Jiang X."/>
            <person name="Kearney S.M."/>
            <person name="Perrotta A.R."/>
            <person name="Berdy B."/>
            <person name="Zhao S."/>
            <person name="Lieberman T.D."/>
            <person name="Swanson P.K."/>
            <person name="Smith M."/>
            <person name="Roesemann S."/>
            <person name="Alexander J.E."/>
            <person name="Rich S.A."/>
            <person name="Livny J."/>
            <person name="Vlamakis H."/>
            <person name="Clish C."/>
            <person name="Bullock K."/>
            <person name="Deik A."/>
            <person name="Scott J."/>
            <person name="Pierce K.A."/>
            <person name="Xavier R.J."/>
            <person name="Alm E.J."/>
        </authorList>
    </citation>
    <scope>NUCLEOTIDE SEQUENCE [LARGE SCALE GENOMIC DNA]</scope>
    <source>
        <strain evidence="1 2">BIOML-A198</strain>
    </source>
</reference>